<evidence type="ECO:0000256" key="2">
    <source>
        <dbReference type="SAM" id="SignalP"/>
    </source>
</evidence>
<feature type="compositionally biased region" description="Gly residues" evidence="1">
    <location>
        <begin position="26"/>
        <end position="40"/>
    </location>
</feature>
<dbReference type="Proteomes" id="UP000656319">
    <property type="component" value="Unassembled WGS sequence"/>
</dbReference>
<dbReference type="RefSeq" id="WP_201699655.1">
    <property type="nucleotide sequence ID" value="NZ_CAJHCQ010000021.1"/>
</dbReference>
<name>A0ABM8P524_9BURK</name>
<feature type="compositionally biased region" description="Polar residues" evidence="1">
    <location>
        <begin position="70"/>
        <end position="87"/>
    </location>
</feature>
<gene>
    <name evidence="3" type="ORF">LMG27952_06132</name>
</gene>
<keyword evidence="2" id="KW-0732">Signal</keyword>
<organism evidence="3 4">
    <name type="scientific">Paraburkholderia hiiakae</name>
    <dbReference type="NCBI Taxonomy" id="1081782"/>
    <lineage>
        <taxon>Bacteria</taxon>
        <taxon>Pseudomonadati</taxon>
        <taxon>Pseudomonadota</taxon>
        <taxon>Betaproteobacteria</taxon>
        <taxon>Burkholderiales</taxon>
        <taxon>Burkholderiaceae</taxon>
        <taxon>Paraburkholderia</taxon>
    </lineage>
</organism>
<keyword evidence="4" id="KW-1185">Reference proteome</keyword>
<evidence type="ECO:0000313" key="4">
    <source>
        <dbReference type="Proteomes" id="UP000656319"/>
    </source>
</evidence>
<comment type="caution">
    <text evidence="3">The sequence shown here is derived from an EMBL/GenBank/DDBJ whole genome shotgun (WGS) entry which is preliminary data.</text>
</comment>
<sequence>MKPLHYLLPALLSATFAVSGVAVAQGAGGGSSGTGPGQGSGDQAMAAASGTSATHHKAHKKTAHAKKPMNDTTNTPGADASSDTKGQ</sequence>
<feature type="signal peptide" evidence="2">
    <location>
        <begin position="1"/>
        <end position="24"/>
    </location>
</feature>
<feature type="compositionally biased region" description="Basic residues" evidence="1">
    <location>
        <begin position="54"/>
        <end position="67"/>
    </location>
</feature>
<feature type="region of interest" description="Disordered" evidence="1">
    <location>
        <begin position="24"/>
        <end position="87"/>
    </location>
</feature>
<reference evidence="3 4" key="1">
    <citation type="submission" date="2020-10" db="EMBL/GenBank/DDBJ databases">
        <authorList>
            <person name="Peeters C."/>
        </authorList>
    </citation>
    <scope>NUCLEOTIDE SEQUENCE [LARGE SCALE GENOMIC DNA]</scope>
    <source>
        <strain evidence="3 4">LMG 27952</strain>
    </source>
</reference>
<dbReference type="EMBL" id="CAJHCQ010000021">
    <property type="protein sequence ID" value="CAD6556537.1"/>
    <property type="molecule type" value="Genomic_DNA"/>
</dbReference>
<accession>A0ABM8P524</accession>
<evidence type="ECO:0000313" key="3">
    <source>
        <dbReference type="EMBL" id="CAD6556537.1"/>
    </source>
</evidence>
<proteinExistence type="predicted"/>
<evidence type="ECO:0000256" key="1">
    <source>
        <dbReference type="SAM" id="MobiDB-lite"/>
    </source>
</evidence>
<feature type="chain" id="PRO_5045514259" description="Pentapeptide MXKDX repeat protein" evidence="2">
    <location>
        <begin position="25"/>
        <end position="87"/>
    </location>
</feature>
<protein>
    <recommendedName>
        <fullName evidence="5">Pentapeptide MXKDX repeat protein</fullName>
    </recommendedName>
</protein>
<evidence type="ECO:0008006" key="5">
    <source>
        <dbReference type="Google" id="ProtNLM"/>
    </source>
</evidence>